<organism evidence="2 3">
    <name type="scientific">Nicoletella semolina</name>
    <dbReference type="NCBI Taxonomy" id="271160"/>
    <lineage>
        <taxon>Bacteria</taxon>
        <taxon>Pseudomonadati</taxon>
        <taxon>Pseudomonadota</taxon>
        <taxon>Gammaproteobacteria</taxon>
        <taxon>Pasteurellales</taxon>
        <taxon>Pasteurellaceae</taxon>
        <taxon>Nicoletella</taxon>
    </lineage>
</organism>
<dbReference type="RefSeq" id="WP_132500473.1">
    <property type="nucleotide sequence ID" value="NZ_LVXA01000001.1"/>
</dbReference>
<dbReference type="CDD" id="cd00761">
    <property type="entry name" value="Glyco_tranf_GTA_type"/>
    <property type="match status" value="1"/>
</dbReference>
<dbReference type="Pfam" id="PF00535">
    <property type="entry name" value="Glycos_transf_2"/>
    <property type="match status" value="1"/>
</dbReference>
<protein>
    <submittedName>
        <fullName evidence="2">GT2 family glycosyltransferase</fullName>
    </submittedName>
</protein>
<feature type="domain" description="Glycosyltransferase 2-like" evidence="1">
    <location>
        <begin position="3"/>
        <end position="150"/>
    </location>
</feature>
<sequence>MFSIIIPSYNRVNEIPALLNSLMLQKRQNFEVIIIDDCSNEAVKLSQEYPFSVNVIRNQQNLGAAQSRNVGVYYARYDWLLFLDDDDRFRSDKTAVLATVIENNPNANFIYHKAECVMVNENFHYLTRPLAENEISLNTMLQANKIGGIPMIAIRKSFFIEVEGFSKNLLSLEDYEFILKLIASNKLNAKYIDEALTICTFHTKRASVSTNTMQTNNAIEYIRKKYVKNIEQAKCFKINALYMLAYPHIMNLSRKAAKYYFLIFKESTKLKYLLIAIIVFISPKLAIHLKRFI</sequence>
<reference evidence="2 3" key="1">
    <citation type="submission" date="2019-03" db="EMBL/GenBank/DDBJ databases">
        <title>Genomic Encyclopedia of Type Strains, Phase IV (KMG-IV): sequencing the most valuable type-strain genomes for metagenomic binning, comparative biology and taxonomic classification.</title>
        <authorList>
            <person name="Goeker M."/>
        </authorList>
    </citation>
    <scope>NUCLEOTIDE SEQUENCE [LARGE SCALE GENOMIC DNA]</scope>
    <source>
        <strain evidence="2 3">DSM 16380</strain>
    </source>
</reference>
<accession>A0A4R2NCS2</accession>
<evidence type="ECO:0000313" key="3">
    <source>
        <dbReference type="Proteomes" id="UP000295537"/>
    </source>
</evidence>
<proteinExistence type="predicted"/>
<gene>
    <name evidence="2" type="ORF">EV693_101134</name>
</gene>
<dbReference type="OrthoDB" id="9801954at2"/>
<dbReference type="Proteomes" id="UP000295537">
    <property type="component" value="Unassembled WGS sequence"/>
</dbReference>
<name>A0A4R2NCS2_9PAST</name>
<dbReference type="GO" id="GO:0016740">
    <property type="term" value="F:transferase activity"/>
    <property type="evidence" value="ECO:0007669"/>
    <property type="project" value="UniProtKB-KW"/>
</dbReference>
<evidence type="ECO:0000313" key="2">
    <source>
        <dbReference type="EMBL" id="TCP18868.1"/>
    </source>
</evidence>
<dbReference type="EMBL" id="SLXJ01000001">
    <property type="protein sequence ID" value="TCP18868.1"/>
    <property type="molecule type" value="Genomic_DNA"/>
</dbReference>
<evidence type="ECO:0000259" key="1">
    <source>
        <dbReference type="Pfam" id="PF00535"/>
    </source>
</evidence>
<dbReference type="SUPFAM" id="SSF53448">
    <property type="entry name" value="Nucleotide-diphospho-sugar transferases"/>
    <property type="match status" value="1"/>
</dbReference>
<dbReference type="InterPro" id="IPR050834">
    <property type="entry name" value="Glycosyltransf_2"/>
</dbReference>
<dbReference type="PANTHER" id="PTHR43685">
    <property type="entry name" value="GLYCOSYLTRANSFERASE"/>
    <property type="match status" value="1"/>
</dbReference>
<dbReference type="InterPro" id="IPR029044">
    <property type="entry name" value="Nucleotide-diphossugar_trans"/>
</dbReference>
<dbReference type="PANTHER" id="PTHR43685:SF2">
    <property type="entry name" value="GLYCOSYLTRANSFERASE 2-LIKE DOMAIN-CONTAINING PROTEIN"/>
    <property type="match status" value="1"/>
</dbReference>
<dbReference type="Gene3D" id="3.90.550.10">
    <property type="entry name" value="Spore Coat Polysaccharide Biosynthesis Protein SpsA, Chain A"/>
    <property type="match status" value="1"/>
</dbReference>
<comment type="caution">
    <text evidence="2">The sequence shown here is derived from an EMBL/GenBank/DDBJ whole genome shotgun (WGS) entry which is preliminary data.</text>
</comment>
<dbReference type="InterPro" id="IPR001173">
    <property type="entry name" value="Glyco_trans_2-like"/>
</dbReference>
<keyword evidence="2" id="KW-0808">Transferase</keyword>
<keyword evidence="3" id="KW-1185">Reference proteome</keyword>
<dbReference type="AlphaFoldDB" id="A0A4R2NCS2"/>